<dbReference type="Pfam" id="PF13620">
    <property type="entry name" value="CarboxypepD_reg"/>
    <property type="match status" value="1"/>
</dbReference>
<evidence type="ECO:0000313" key="3">
    <source>
        <dbReference type="Proteomes" id="UP000255515"/>
    </source>
</evidence>
<dbReference type="RefSeq" id="WP_002686709.1">
    <property type="nucleotide sequence ID" value="NZ_UFTJ01000001.1"/>
</dbReference>
<dbReference type="SUPFAM" id="SSF49464">
    <property type="entry name" value="Carboxypeptidase regulatory domain-like"/>
    <property type="match status" value="1"/>
</dbReference>
<organism evidence="2 3">
    <name type="scientific">Bergeyella zoohelcum</name>
    <dbReference type="NCBI Taxonomy" id="1015"/>
    <lineage>
        <taxon>Bacteria</taxon>
        <taxon>Pseudomonadati</taxon>
        <taxon>Bacteroidota</taxon>
        <taxon>Flavobacteriia</taxon>
        <taxon>Flavobacteriales</taxon>
        <taxon>Weeksellaceae</taxon>
        <taxon>Bergeyella</taxon>
    </lineage>
</organism>
<sequence length="952" mass="108511">MMKKLSLLSLFTLLPASYYFGQTTAYGYLKDANGNPLEHVEVDIKGATKGVKTDKIGYFQFIDLKEGNYQIVLSRPNFETKTIEFEVKDEKRLDLGTVTLYSNILGLEQGLTILDSSDEEGSGQSSTVGLLQSSRDVFSRIASFDLGFYWFRPRGIDGRKSQTFLNGAPMGKADDGNVNFNNWGGLNEITRYPEIAVNHSPSEYAFGGADGVVYKNTKASEYRKGFQFTQSFTNRNYRNRTSLRYSSGMGKSGWAFTIMGARRWAKEGIYEGTFYDAYGAYMGIEKRINSNRTLTLNVFASPSKRATSSPNTQEVYNYRGIFYNSYWGWHNGEKRSERVRENFMPIIQLQDFWKISDKTTLWTSVSYQFGKDKASRLDWQQTPNPSPTYYRNLPSYLADLDPTATIIPESGPLSTNQMAYQEMLNHWKNGNQQYTQLNWDLLYARNRQQPVGTYYGATGRRALYYLVNDVNDDKIWNVNTHLVHNFNDVTKFILNIGYQNYYSNQYREVKDLLGADFVLNRDHFAATNPRANGELYNVGEANVAKKVGDKMTYDYIFRRQEVRLNPALRFSTGAWDVFLSGQADYSISSREGLFRHYLYPNAYGKGKEYTFWNFGMKGQITRRINGRNFIVYNGGVFSVAPVLDNLFINPRLNGSVVPNIKSTFFVANDLSYVLNAPKAKIRLTGYWVDTQNGTNTSRFFADGINIETINEQGEVTPTQSAFVTQVLTDVQKRNIGLELGVSYKLTPSLEFQGLANLGQYAYRNNPNVYFAADAMGATDNGSSFVELGKAYLKNYRQGGTPQQAFSAGLRYSSPKFWWVGANWNYLANNYLDPSAIIRTERFIQNGNIGTPYAGANEETLRRLLAQRQLPSAHFLNINAGKSWLLGKYYFLISATVNNVLNNTNFITGGFEQIRNANLPSFQQESERQHPLFAPKYWYGQGRSYFINLQFRF</sequence>
<dbReference type="SUPFAM" id="SSF56935">
    <property type="entry name" value="Porins"/>
    <property type="match status" value="1"/>
</dbReference>
<dbReference type="Proteomes" id="UP000255515">
    <property type="component" value="Unassembled WGS sequence"/>
</dbReference>
<protein>
    <recommendedName>
        <fullName evidence="4">TonB-dependent receptor-like beta-barrel domain-containing protein</fullName>
    </recommendedName>
</protein>
<accession>A0A376BZA9</accession>
<feature type="chain" id="PRO_5016649112" description="TonB-dependent receptor-like beta-barrel domain-containing protein" evidence="1">
    <location>
        <begin position="22"/>
        <end position="952"/>
    </location>
</feature>
<gene>
    <name evidence="2" type="ORF">NCTC11661_00549</name>
</gene>
<evidence type="ECO:0000313" key="2">
    <source>
        <dbReference type="EMBL" id="SSZ46887.1"/>
    </source>
</evidence>
<evidence type="ECO:0000256" key="1">
    <source>
        <dbReference type="SAM" id="SignalP"/>
    </source>
</evidence>
<dbReference type="AlphaFoldDB" id="A0A376BZA9"/>
<feature type="signal peptide" evidence="1">
    <location>
        <begin position="1"/>
        <end position="21"/>
    </location>
</feature>
<dbReference type="InterPro" id="IPR008969">
    <property type="entry name" value="CarboxyPept-like_regulatory"/>
</dbReference>
<keyword evidence="1" id="KW-0732">Signal</keyword>
<name>A0A376BZA9_9FLAO</name>
<dbReference type="EMBL" id="UFTJ01000001">
    <property type="protein sequence ID" value="SSZ46887.1"/>
    <property type="molecule type" value="Genomic_DNA"/>
</dbReference>
<proteinExistence type="predicted"/>
<dbReference type="Gene3D" id="2.60.40.1120">
    <property type="entry name" value="Carboxypeptidase-like, regulatory domain"/>
    <property type="match status" value="1"/>
</dbReference>
<reference evidence="2 3" key="1">
    <citation type="submission" date="2018-06" db="EMBL/GenBank/DDBJ databases">
        <authorList>
            <consortium name="Pathogen Informatics"/>
            <person name="Doyle S."/>
        </authorList>
    </citation>
    <scope>NUCLEOTIDE SEQUENCE [LARGE SCALE GENOMIC DNA]</scope>
    <source>
        <strain evidence="2 3">NCTC11661</strain>
    </source>
</reference>
<evidence type="ECO:0008006" key="4">
    <source>
        <dbReference type="Google" id="ProtNLM"/>
    </source>
</evidence>